<dbReference type="CDD" id="cd18030">
    <property type="entry name" value="DEXHc_RE_I_HsdR"/>
    <property type="match status" value="1"/>
</dbReference>
<evidence type="ECO:0000313" key="13">
    <source>
        <dbReference type="EMBL" id="MEX0426370.1"/>
    </source>
</evidence>
<keyword evidence="6 11" id="KW-0680">Restriction system</keyword>
<dbReference type="InterPro" id="IPR021810">
    <property type="entry name" value="T1RH-like_C"/>
</dbReference>
<protein>
    <recommendedName>
        <fullName evidence="11">Type I restriction enzyme endonuclease subunit</fullName>
        <shortName evidence="11">R protein</shortName>
        <ecNumber evidence="11">3.1.21.3</ecNumber>
    </recommendedName>
</protein>
<dbReference type="SMART" id="SM00487">
    <property type="entry name" value="DEXDc"/>
    <property type="match status" value="1"/>
</dbReference>
<evidence type="ECO:0000256" key="6">
    <source>
        <dbReference type="ARBA" id="ARBA00022747"/>
    </source>
</evidence>
<dbReference type="InterPro" id="IPR014001">
    <property type="entry name" value="Helicase_ATP-bd"/>
</dbReference>
<dbReference type="Pfam" id="PF18766">
    <property type="entry name" value="SWI2_SNF2"/>
    <property type="match status" value="1"/>
</dbReference>
<feature type="domain" description="Helicase ATP-binding" evidence="12">
    <location>
        <begin position="294"/>
        <end position="469"/>
    </location>
</feature>
<evidence type="ECO:0000256" key="1">
    <source>
        <dbReference type="ARBA" id="ARBA00000851"/>
    </source>
</evidence>
<keyword evidence="10 11" id="KW-0238">DNA-binding</keyword>
<evidence type="ECO:0000256" key="10">
    <source>
        <dbReference type="ARBA" id="ARBA00023125"/>
    </source>
</evidence>
<dbReference type="PANTHER" id="PTHR30195:SF15">
    <property type="entry name" value="TYPE I RESTRICTION ENZYME HINDI ENDONUCLEASE SUBUNIT"/>
    <property type="match status" value="1"/>
</dbReference>
<evidence type="ECO:0000256" key="3">
    <source>
        <dbReference type="ARBA" id="ARBA00011296"/>
    </source>
</evidence>
<dbReference type="InterPro" id="IPR004473">
    <property type="entry name" value="Restrct_endonuc_typeI_HsdR"/>
</dbReference>
<dbReference type="Pfam" id="PF04313">
    <property type="entry name" value="HSDR_N"/>
    <property type="match status" value="1"/>
</dbReference>
<comment type="similarity">
    <text evidence="2 11">Belongs to the HsdR family.</text>
</comment>
<organism evidence="13 14">
    <name type="scientific">Nocardioides eburneus</name>
    <dbReference type="NCBI Taxonomy" id="3231482"/>
    <lineage>
        <taxon>Bacteria</taxon>
        <taxon>Bacillati</taxon>
        <taxon>Actinomycetota</taxon>
        <taxon>Actinomycetes</taxon>
        <taxon>Propionibacteriales</taxon>
        <taxon>Nocardioidaceae</taxon>
        <taxon>Nocardioides</taxon>
    </lineage>
</organism>
<dbReference type="GO" id="GO:0009035">
    <property type="term" value="F:type I site-specific deoxyribonuclease activity"/>
    <property type="evidence" value="ECO:0007669"/>
    <property type="project" value="UniProtKB-EC"/>
</dbReference>
<accession>A0ABV3SWH5</accession>
<dbReference type="PANTHER" id="PTHR30195">
    <property type="entry name" value="TYPE I SITE-SPECIFIC DEOXYRIBONUCLEASE PROTEIN SUBUNIT M AND R"/>
    <property type="match status" value="1"/>
</dbReference>
<dbReference type="RefSeq" id="WP_367991020.1">
    <property type="nucleotide sequence ID" value="NZ_JBFPJR010000002.1"/>
</dbReference>
<dbReference type="Pfam" id="PF22679">
    <property type="entry name" value="T1R_D3-like"/>
    <property type="match status" value="1"/>
</dbReference>
<dbReference type="NCBIfam" id="TIGR00348">
    <property type="entry name" value="hsdR"/>
    <property type="match status" value="1"/>
</dbReference>
<evidence type="ECO:0000256" key="4">
    <source>
        <dbReference type="ARBA" id="ARBA00022722"/>
    </source>
</evidence>
<evidence type="ECO:0000313" key="14">
    <source>
        <dbReference type="Proteomes" id="UP001556631"/>
    </source>
</evidence>
<dbReference type="Gene3D" id="3.40.50.300">
    <property type="entry name" value="P-loop containing nucleotide triphosphate hydrolases"/>
    <property type="match status" value="2"/>
</dbReference>
<evidence type="ECO:0000256" key="2">
    <source>
        <dbReference type="ARBA" id="ARBA00008598"/>
    </source>
</evidence>
<proteinExistence type="inferred from homology"/>
<dbReference type="InterPro" id="IPR055180">
    <property type="entry name" value="HsdR_RecA-like_helicase_dom_2"/>
</dbReference>
<keyword evidence="14" id="KW-1185">Reference proteome</keyword>
<keyword evidence="8 11" id="KW-0378">Hydrolase</keyword>
<evidence type="ECO:0000256" key="11">
    <source>
        <dbReference type="RuleBase" id="RU364115"/>
    </source>
</evidence>
<dbReference type="InterPro" id="IPR007409">
    <property type="entry name" value="Restrct_endonuc_type1_HsdR_N"/>
</dbReference>
<dbReference type="Gene3D" id="3.90.1570.50">
    <property type="match status" value="1"/>
</dbReference>
<keyword evidence="7 13" id="KW-0255">Endonuclease</keyword>
<dbReference type="CDD" id="cd18800">
    <property type="entry name" value="SF2_C_EcoR124I-like"/>
    <property type="match status" value="1"/>
</dbReference>
<keyword evidence="9 11" id="KW-0067">ATP-binding</keyword>
<keyword evidence="5 11" id="KW-0547">Nucleotide-binding</keyword>
<dbReference type="CDD" id="cd22332">
    <property type="entry name" value="HsdR_N"/>
    <property type="match status" value="1"/>
</dbReference>
<evidence type="ECO:0000256" key="5">
    <source>
        <dbReference type="ARBA" id="ARBA00022741"/>
    </source>
</evidence>
<sequence length="1066" mass="118634">MVSEAEWEQIALEKLYEHEWTTGHGPEIAPGTPSGRDGWDDVVLRGRTLEALRRLNPLVPGEYLEQALAEIVAPTSQDAIAENYRLHRILVDGYRGISYVDRDGVEQNPTIRLVSHRVEDNDFLAVNQVTIRNADVERRFDVVLYLNGLPVVIVELKKAGSEQADLAAAYAQLQTYLREFPLAFRFSVLTIVSDGITARYGTAFTPYNHYSPWNVDDNGRPIKPGTDPYDDSIGIELEYLIDGVCNPERFLQLQRNFIAFDEGAGGYEHSGLAKRIAKPHQYFAVTKAVGSTVAAVESNGKAGVVWHTQGSGKSMEMELYAHLVSKQPKLKNPTIVVVTDRTELDSQLFETFNRSRLLSESPVKVTTRGQLREELTQRTTGGIYFTTLQKFGLTEEEKKSGLDHPLLTDRRNIIVVVDEAHRSHYDDLDGYARHIRDALPHAAFIAFTGTPISFDDRNTEEVFGKVIDTYDLTRAVEDGATVPVYFEPRLIQVRLAGEVSDDELDAAADEVTLGLDDVERARVEKSVAVINAVYGAPARLEALAADILDHWGARAEAMRPFLASSDGQGSPGKAFIVGATREICAQLYEEIVALRPEWHSDSVDAGVIKVVYSGSASDSGLVAKHVRRDALNKVIQKRLKDAADPLQIVIVKDMMLTGFDAPPLHTLYLDRPLKGALLMQTLARVNRTFRGKPNGLLVAYAPLAENLNAALAEYTATDRAEKPVGRDVDEAAALARSLVEAIDALCAGYRWRKQLDGQTRAWIKAAVGLTNYLRSPSTPGNQVGEGEERLVDRFRKLANQLARAWALAAGSETLADLRPAVKFYEEVRVWMGKYDAQERQSEGRPVPEEIQRMLSALLAESTATGEIVDIYDAAGLPKPSLDDLGPDYLARAQRAENPHLAIEALRDLLTEESTKATRHNLIRERAFSERIKELMNKYINQQLTSAEVIAELIELAQEVADEGNRGRRFDPPLSSDELAFYDAVSSNESAVELQGDEVLAKIARDLVAIMRRDIKTDWTVRDDVRAKLRSSIKRLLVKYKYPPDKQPEAIRLVIEQMESMAPRYVA</sequence>
<evidence type="ECO:0000256" key="9">
    <source>
        <dbReference type="ARBA" id="ARBA00022840"/>
    </source>
</evidence>
<dbReference type="EC" id="3.1.21.3" evidence="11"/>
<evidence type="ECO:0000256" key="7">
    <source>
        <dbReference type="ARBA" id="ARBA00022759"/>
    </source>
</evidence>
<dbReference type="InterPro" id="IPR051268">
    <property type="entry name" value="Type-I_R_enzyme_R_subunit"/>
</dbReference>
<keyword evidence="4" id="KW-0540">Nuclease</keyword>
<evidence type="ECO:0000256" key="8">
    <source>
        <dbReference type="ARBA" id="ARBA00022801"/>
    </source>
</evidence>
<name>A0ABV3SWH5_9ACTN</name>
<dbReference type="SUPFAM" id="SSF52540">
    <property type="entry name" value="P-loop containing nucleoside triphosphate hydrolases"/>
    <property type="match status" value="2"/>
</dbReference>
<evidence type="ECO:0000259" key="12">
    <source>
        <dbReference type="PROSITE" id="PS51192"/>
    </source>
</evidence>
<comment type="catalytic activity">
    <reaction evidence="1 11">
        <text>Endonucleolytic cleavage of DNA to give random double-stranded fragments with terminal 5'-phosphates, ATP is simultaneously hydrolyzed.</text>
        <dbReference type="EC" id="3.1.21.3"/>
    </reaction>
</comment>
<comment type="subunit">
    <text evidence="3 11">The type I restriction/modification system is composed of three polypeptides R, M and S.</text>
</comment>
<comment type="caution">
    <text evidence="13">The sequence shown here is derived from an EMBL/GenBank/DDBJ whole genome shotgun (WGS) entry which is preliminary data.</text>
</comment>
<reference evidence="13 14" key="1">
    <citation type="submission" date="2024-07" db="EMBL/GenBank/DDBJ databases">
        <authorList>
            <person name="Lee S."/>
            <person name="Kang M."/>
        </authorList>
    </citation>
    <scope>NUCLEOTIDE SEQUENCE [LARGE SCALE GENOMIC DNA]</scope>
    <source>
        <strain evidence="13 14">DS6</strain>
    </source>
</reference>
<dbReference type="InterPro" id="IPR040980">
    <property type="entry name" value="SWI2_SNF2"/>
</dbReference>
<dbReference type="PROSITE" id="PS51192">
    <property type="entry name" value="HELICASE_ATP_BIND_1"/>
    <property type="match status" value="1"/>
</dbReference>
<dbReference type="Proteomes" id="UP001556631">
    <property type="component" value="Unassembled WGS sequence"/>
</dbReference>
<comment type="function">
    <text evidence="11">Subunit R is required for both nuclease and ATPase activities, but not for modification.</text>
</comment>
<dbReference type="EMBL" id="JBFPJR010000002">
    <property type="protein sequence ID" value="MEX0426370.1"/>
    <property type="molecule type" value="Genomic_DNA"/>
</dbReference>
<dbReference type="Pfam" id="PF11867">
    <property type="entry name" value="T1RH-like_C"/>
    <property type="match status" value="1"/>
</dbReference>
<dbReference type="InterPro" id="IPR027417">
    <property type="entry name" value="P-loop_NTPase"/>
</dbReference>
<gene>
    <name evidence="13" type="ORF">AB3X52_01975</name>
</gene>